<accession>A0A8T2WG19</accession>
<dbReference type="InterPro" id="IPR032675">
    <property type="entry name" value="LRR_dom_sf"/>
</dbReference>
<keyword evidence="2" id="KW-0677">Repeat</keyword>
<sequence length="1320" mass="152200">TLNLSGCSNLKKCPETAWKLTYLNLNETAVEELPQSIGKQSGLVALNLKNCKHLVNIPENIYFLKSLLFADFSGCSSISKLPNFSRNIRYLYLNGTAIEELPSSIGDLRELIYLDLGGCNRLKNLPSAVSKLGCLQKLDLSGCSSITEFPKVSNYIKELYLNGTAIREIPSSIECLCELAELHLRNCKQFEILPSSICKLRKLQRLNLSGCLQFRNFPELLEPMECLRYLYLEQTRITKLPSPIGNLKGLACLEVGNCKYLNDIECFVDLQLSERWVDLDYLRKLNLGGCHISLTDVPEEACSFCLPGDATPEWFSHQSWGSIVTLQLSSHWANSKFLGFSLCAVIAFGSVGHSLQVKCTYHFHNKHGESRDLVCSLHGWYDEKRTDSAHIFVGFDPCVVAKKDYMFSEYTEVSVEFQPEVMNGNLLPLDLCQVHECGVRLLYEDGIHRFDFIKSGSFCFYPVNGDELEAMFQAKRARFQGMRWEDYSVMRRTSKFLAELQLPDVPEGASSFCLPGDATPEWYSHKSWGSTVTFQLSSHWANSGFLGFSLCAVIAFGSVGHILEVKCIYHFRNKHGDSRDLDCYLYGCYDKKCIDSAHILVGFDPCVVAKKDYRFSEYSEVSVEFHVQDMKGNFLCYYQVVECGVHLLYDGGEFGLRLLHTNDEDKIQHFPLIMSDSSRFYPLDIDELEARFQSKRARFQADRWEDYSVLRRTYKFLADLQLPDVLAKRSSLCLPGDTTPEWFSHQSSGSTVTFQLSSHWANNEFLGFSLCAVIAFGSVGHSLQVKCVYHFHNKHGDSHDLYFYLHDCVENIIVGFDPCLVAKEDYKFREYSEVSVEFQLEDKNCNLLPLDLCQVVECGVRLLHANEIYRFDFIMQRYSRCNPQDRDGLEAMFQAKRARFQADRWEDYYLPDVPAEPSSFWIPGDTTPEWFSHQSWGSTVTFQLSSQWANSEFLGFSLCAVIAYRSINHSLRVRCTYHLRNKHGDSRDLYCYLHGWYDEKSIDSAHIFVGFDPFLVAKEDYTFNKYSDVSVEFQLEDKNRNLLALDLCQVVECGVRLLHAKNFTMETYTRCCPQDEDGLKAMFQAKRERFQADTRGDYYVMHKTYEFLEKLQLFASPREWASSFWLPGDVTPEWFSHQSWGSTVTFKLSSQWANSEFLGFSFCAIIAYRSFSHNLEVKCTYHFHNEHSDSHDFYDHVYDRYDGTPLCAEHIIVGFDPCLVAKKDNYMFNKYSEVSVKFQLKDITGDLLPSNVCQVVECGVRLLHANEMHRIDFIMQDYSRFHRVGLKAMFQAKRERLQGMRRDDYFGYVFPRSITMTKRE</sequence>
<reference evidence="4" key="1">
    <citation type="journal article" date="2021" name="J. Hered.">
        <title>Genome Assembly of Salicaceae Populus deltoides (Eastern Cottonwood) I-69 Based on Nanopore Sequencing and Hi-C Technologies.</title>
        <authorList>
            <person name="Bai S."/>
            <person name="Wu H."/>
            <person name="Zhang J."/>
            <person name="Pan Z."/>
            <person name="Zhao W."/>
            <person name="Li Z."/>
            <person name="Tong C."/>
        </authorList>
    </citation>
    <scope>NUCLEOTIDE SEQUENCE</scope>
    <source>
        <tissue evidence="4">Leaf</tissue>
    </source>
</reference>
<name>A0A8T2WG19_POPDE</name>
<protein>
    <recommendedName>
        <fullName evidence="3">C-JID domain-containing protein</fullName>
    </recommendedName>
</protein>
<dbReference type="PANTHER" id="PTHR47186:SF63">
    <property type="entry name" value="C-JID DOMAIN-CONTAINING PROTEIN"/>
    <property type="match status" value="1"/>
</dbReference>
<dbReference type="SUPFAM" id="SSF52047">
    <property type="entry name" value="RNI-like"/>
    <property type="match status" value="1"/>
</dbReference>
<feature type="non-terminal residue" evidence="4">
    <location>
        <position position="1320"/>
    </location>
</feature>
<organism evidence="4 5">
    <name type="scientific">Populus deltoides</name>
    <name type="common">Eastern poplar</name>
    <name type="synonym">Eastern cottonwood</name>
    <dbReference type="NCBI Taxonomy" id="3696"/>
    <lineage>
        <taxon>Eukaryota</taxon>
        <taxon>Viridiplantae</taxon>
        <taxon>Streptophyta</taxon>
        <taxon>Embryophyta</taxon>
        <taxon>Tracheophyta</taxon>
        <taxon>Spermatophyta</taxon>
        <taxon>Magnoliopsida</taxon>
        <taxon>eudicotyledons</taxon>
        <taxon>Gunneridae</taxon>
        <taxon>Pentapetalae</taxon>
        <taxon>rosids</taxon>
        <taxon>fabids</taxon>
        <taxon>Malpighiales</taxon>
        <taxon>Salicaceae</taxon>
        <taxon>Saliceae</taxon>
        <taxon>Populus</taxon>
    </lineage>
</organism>
<dbReference type="PANTHER" id="PTHR47186">
    <property type="entry name" value="LEUCINE-RICH REPEAT-CONTAINING PROTEIN 57"/>
    <property type="match status" value="1"/>
</dbReference>
<dbReference type="Proteomes" id="UP000807159">
    <property type="component" value="Chromosome 19"/>
</dbReference>
<feature type="domain" description="C-JID" evidence="3">
    <location>
        <begin position="922"/>
        <end position="1061"/>
    </location>
</feature>
<feature type="domain" description="C-JID" evidence="3">
    <location>
        <begin position="734"/>
        <end position="867"/>
    </location>
</feature>
<evidence type="ECO:0000256" key="2">
    <source>
        <dbReference type="ARBA" id="ARBA00022737"/>
    </source>
</evidence>
<evidence type="ECO:0000256" key="1">
    <source>
        <dbReference type="ARBA" id="ARBA00022614"/>
    </source>
</evidence>
<dbReference type="Gene3D" id="3.80.10.10">
    <property type="entry name" value="Ribonuclease Inhibitor"/>
    <property type="match status" value="2"/>
</dbReference>
<feature type="domain" description="C-JID" evidence="3">
    <location>
        <begin position="514"/>
        <end position="650"/>
    </location>
</feature>
<feature type="domain" description="C-JID" evidence="3">
    <location>
        <begin position="306"/>
        <end position="445"/>
    </location>
</feature>
<proteinExistence type="predicted"/>
<evidence type="ECO:0000313" key="4">
    <source>
        <dbReference type="EMBL" id="KAH8480419.1"/>
    </source>
</evidence>
<keyword evidence="5" id="KW-1185">Reference proteome</keyword>
<feature type="domain" description="C-JID" evidence="3">
    <location>
        <begin position="1126"/>
        <end position="1267"/>
    </location>
</feature>
<comment type="caution">
    <text evidence="4">The sequence shown here is derived from an EMBL/GenBank/DDBJ whole genome shotgun (WGS) entry which is preliminary data.</text>
</comment>
<keyword evidence="1" id="KW-0433">Leucine-rich repeat</keyword>
<evidence type="ECO:0000259" key="3">
    <source>
        <dbReference type="Pfam" id="PF20160"/>
    </source>
</evidence>
<gene>
    <name evidence="4" type="ORF">H0E87_030613</name>
</gene>
<feature type="non-terminal residue" evidence="4">
    <location>
        <position position="1"/>
    </location>
</feature>
<evidence type="ECO:0000313" key="5">
    <source>
        <dbReference type="Proteomes" id="UP000807159"/>
    </source>
</evidence>
<dbReference type="EMBL" id="JACEGQ020000019">
    <property type="protein sequence ID" value="KAH8480419.1"/>
    <property type="molecule type" value="Genomic_DNA"/>
</dbReference>
<dbReference type="Pfam" id="PF20160">
    <property type="entry name" value="C-JID"/>
    <property type="match status" value="5"/>
</dbReference>
<dbReference type="InterPro" id="IPR045344">
    <property type="entry name" value="C-JID"/>
</dbReference>